<sequence>MTTPFHYSTTYILDKDHFSETFDESSKKNDSVFVYGKSMGLLLLGFAILYFSDILPYAAWFIVVLGVVDALSIYFRKPWWLVRQMISSEANLEITLTIDNTGIGSKSHKISSKIAWSDISHIEKTVRGWLIHHSAGRTYLSAGCLSDKAIEFVNNQAK</sequence>
<name>A0ABU2ZUR4_9ALTE</name>
<evidence type="ECO:0000313" key="2">
    <source>
        <dbReference type="EMBL" id="MDT0596387.1"/>
    </source>
</evidence>
<feature type="transmembrane region" description="Helical" evidence="1">
    <location>
        <begin position="32"/>
        <end position="51"/>
    </location>
</feature>
<accession>A0ABU2ZUR4</accession>
<dbReference type="RefSeq" id="WP_311369909.1">
    <property type="nucleotide sequence ID" value="NZ_JAVRHX010000006.1"/>
</dbReference>
<feature type="transmembrane region" description="Helical" evidence="1">
    <location>
        <begin position="57"/>
        <end position="75"/>
    </location>
</feature>
<reference evidence="2 3" key="1">
    <citation type="submission" date="2023-09" db="EMBL/GenBank/DDBJ databases">
        <authorList>
            <person name="Rey-Velasco X."/>
        </authorList>
    </citation>
    <scope>NUCLEOTIDE SEQUENCE [LARGE SCALE GENOMIC DNA]</scope>
    <source>
        <strain evidence="2 3">P117</strain>
    </source>
</reference>
<keyword evidence="1" id="KW-1133">Transmembrane helix</keyword>
<comment type="caution">
    <text evidence="2">The sequence shown here is derived from an EMBL/GenBank/DDBJ whole genome shotgun (WGS) entry which is preliminary data.</text>
</comment>
<keyword evidence="1" id="KW-0812">Transmembrane</keyword>
<dbReference type="Proteomes" id="UP001253545">
    <property type="component" value="Unassembled WGS sequence"/>
</dbReference>
<dbReference type="EMBL" id="JAVRHX010000006">
    <property type="protein sequence ID" value="MDT0596387.1"/>
    <property type="molecule type" value="Genomic_DNA"/>
</dbReference>
<organism evidence="2 3">
    <name type="scientific">Glaciecola petra</name>
    <dbReference type="NCBI Taxonomy" id="3075602"/>
    <lineage>
        <taxon>Bacteria</taxon>
        <taxon>Pseudomonadati</taxon>
        <taxon>Pseudomonadota</taxon>
        <taxon>Gammaproteobacteria</taxon>
        <taxon>Alteromonadales</taxon>
        <taxon>Alteromonadaceae</taxon>
        <taxon>Glaciecola</taxon>
    </lineage>
</organism>
<protein>
    <submittedName>
        <fullName evidence="2">YcxB family protein</fullName>
    </submittedName>
</protein>
<gene>
    <name evidence="2" type="ORF">RM552_16145</name>
</gene>
<evidence type="ECO:0000256" key="1">
    <source>
        <dbReference type="SAM" id="Phobius"/>
    </source>
</evidence>
<proteinExistence type="predicted"/>
<keyword evidence="1" id="KW-0472">Membrane</keyword>
<evidence type="ECO:0000313" key="3">
    <source>
        <dbReference type="Proteomes" id="UP001253545"/>
    </source>
</evidence>
<keyword evidence="3" id="KW-1185">Reference proteome</keyword>